<evidence type="ECO:0000259" key="1">
    <source>
        <dbReference type="PROSITE" id="PS51208"/>
    </source>
</evidence>
<feature type="domain" description="Autotransporter" evidence="1">
    <location>
        <begin position="1266"/>
        <end position="1537"/>
    </location>
</feature>
<evidence type="ECO:0000313" key="2">
    <source>
        <dbReference type="EMBL" id="KAB7649763.1"/>
    </source>
</evidence>
<dbReference type="InterPro" id="IPR036709">
    <property type="entry name" value="Autotransporte_beta_dom_sf"/>
</dbReference>
<organism evidence="2 3">
    <name type="scientific">Sutterella seckii</name>
    <dbReference type="NCBI Taxonomy" id="1944635"/>
    <lineage>
        <taxon>Bacteria</taxon>
        <taxon>Pseudomonadati</taxon>
        <taxon>Pseudomonadota</taxon>
        <taxon>Betaproteobacteria</taxon>
        <taxon>Burkholderiales</taxon>
        <taxon>Sutterellaceae</taxon>
        <taxon>Sutterella</taxon>
    </lineage>
</organism>
<accession>A0AAI9SBP3</accession>
<proteinExistence type="predicted"/>
<dbReference type="Gene3D" id="2.40.128.130">
    <property type="entry name" value="Autotransporter beta-domain"/>
    <property type="match status" value="1"/>
</dbReference>
<gene>
    <name evidence="2" type="ORF">GBM96_10755</name>
</gene>
<evidence type="ECO:0000313" key="3">
    <source>
        <dbReference type="Proteomes" id="UP000469462"/>
    </source>
</evidence>
<dbReference type="InterPro" id="IPR005546">
    <property type="entry name" value="Autotransporte_beta"/>
</dbReference>
<dbReference type="PROSITE" id="PS51208">
    <property type="entry name" value="AUTOTRANSPORTER"/>
    <property type="match status" value="1"/>
</dbReference>
<dbReference type="Pfam" id="PF03797">
    <property type="entry name" value="Autotransporter"/>
    <property type="match status" value="1"/>
</dbReference>
<keyword evidence="3" id="KW-1185">Reference proteome</keyword>
<comment type="caution">
    <text evidence="2">The sequence shown here is derived from an EMBL/GenBank/DDBJ whole genome shotgun (WGS) entry which is preliminary data.</text>
</comment>
<name>A0AAI9SBP3_9BURK</name>
<protein>
    <recommendedName>
        <fullName evidence="1">Autotransporter domain-containing protein</fullName>
    </recommendedName>
</protein>
<dbReference type="Proteomes" id="UP000469462">
    <property type="component" value="Unassembled WGS sequence"/>
</dbReference>
<sequence>MNKTFKVARSLTRGTVVTSEKASSYQGKTVKTVVAAAVAAVMAGVAGSAIAADATETAKTTVTVTTSDEITAEEASGSKVWNGKDFSGYVSETGKDFGALYISKVSGGSTAIQIQNLTFNGNKSAGKGGAVTLDNSTITLTNASFTNNQTEGFGGAIRLWAQSGSTTSLTLDATEDVTYAGNKAGQGTTLVSGATALGDRYEDMGGFAYLQGYSTLVINAADRRVVNIGETGAAEAGLDSIAAGNGNNTLEFNGKGTVNVNGSTESFVGAINVNAGTVNFATGIGSVDVTTQAAVNKLASGAAASSATAGTEATVLTVASGATANVGDLVINRSAANSAAGTKVVAQSGATVTIQSVTLTTKDYTDRYVEASGAAASGALTTTGNGEFSVASGAKMTVLGDVTIGKGSTLTKSEAGMLDVDGTLNVAASGTYTVSGGNTTVGTLVNAGTVSGGNLTVEGVKASSNTGKMDVTSLTLKAGEFTTSGGQWSEGKSSVFNTETLTVKEGATFSNTGVAKAASITVEGTLNTQILVLNNSNALEGHLKFDTLTINKTGVFNITNESVVNSGSIAFADGDVTFAGGKFQVAGKDYTGNASVGGQSGAVNIAFTAGDYTFGTITVQAQQGDSGHTVEVNGDAKLTLAGLDMASGSTATIDDNAVVGIDTLKLVSGANMNVSGGTLTISKALANASGSSFSVGDGELNVSAEAVGLKIVSGSVTLASGFTGLTNNQGIVNVTGIEAGELDVTKIAELAQKFNGTSGTGLVSLANVGVSGLSTMVSGSEIAYDSIKNLGGVELDQLKDLTVTGVSGALAGSYAAAKLSDTATSLVVSNTLKLNGTGKLVQTASGALAGATLDSGTMLVVTGNGAEIGALASGSNGAGDMVVAEAASLDVQGTSVLGSLDVDGTMTMGKTASGTAYDLTVADLYVTGNLSVAGTLNATGAEVLGSTTVGKLVGAVTVGDNETAGSLVAGELVSGSIFADPAWKDGQLLTSEASTVAVGKVAFGASVEAGRGSIVSVGTTDNAAASTLFDRTGYSLGDTTAESNQDKNIVKSVLYVSNKTETGYETLTGTLAATGAATQTSSLTGVSVAAGSMLLVDAKNVDVTGKTAIFDEALTLASGSVVYVANTKVGDKFYASETSVTGAGTADLMMDYGRILTLGASETLANTYEVALKADEDMQGLAGLKTMGLAKATVTQGTANPTSSSAAFMSYLLQDEALNGLTDLQVTKIGNEVASLGATTGVQTLTMDAVNQMADTVATRNSILTQRAQGVNVWADVNGGKFEAKKLFDGAGYSSDIYSGVLGLDYQFSCNAVLGAALTIGTADTDSKNSGVAASTDTDLVGFSVYASKTFADIWNVAADIGYMSASNDVTANGYNHAWKFSQDTDAFTVGVRGEVLTKAGAVNIVPHVGLRYTQLSTDGFEAGYVTDIDDQNIFQMPVGVALSADFETNGWTLAPKFDLSVVPTFGDKDADLKLGINGVSATDDLSVRVIDSNPVQATLGINATNGDWGFGLSYKLGVGSDERMNNSFNAQVRYAF</sequence>
<dbReference type="SUPFAM" id="SSF103515">
    <property type="entry name" value="Autotransporter"/>
    <property type="match status" value="1"/>
</dbReference>
<dbReference type="EMBL" id="WEHW01000066">
    <property type="protein sequence ID" value="KAB7649763.1"/>
    <property type="molecule type" value="Genomic_DNA"/>
</dbReference>
<dbReference type="RefSeq" id="WP_152157146.1">
    <property type="nucleotide sequence ID" value="NZ_WEHW01000066.1"/>
</dbReference>
<dbReference type="SMART" id="SM00869">
    <property type="entry name" value="Autotransporter"/>
    <property type="match status" value="1"/>
</dbReference>
<reference evidence="2 3" key="1">
    <citation type="submission" date="2019-10" db="EMBL/GenBank/DDBJ databases">
        <title>Genome diversity of Sutterella seckii.</title>
        <authorList>
            <person name="Chaplin A.V."/>
            <person name="Sokolova S.R."/>
            <person name="Mosin K.A."/>
            <person name="Ivanova E.L."/>
            <person name="Kochetkova T.O."/>
            <person name="Goltsov A.Y."/>
            <person name="Trofimov D.Y."/>
            <person name="Efimov B.A."/>
        </authorList>
    </citation>
    <scope>NUCLEOTIDE SEQUENCE [LARGE SCALE GENOMIC DNA]</scope>
    <source>
        <strain evidence="2 3">ASD3426</strain>
    </source>
</reference>